<dbReference type="PANTHER" id="PTHR13531:SF0">
    <property type="entry name" value="GEO07735P1-RELATED"/>
    <property type="match status" value="1"/>
</dbReference>
<evidence type="ECO:0000256" key="4">
    <source>
        <dbReference type="ARBA" id="ARBA00023136"/>
    </source>
</evidence>
<accession>A0A383WL38</accession>
<organism evidence="7 8">
    <name type="scientific">Tetradesmus obliquus</name>
    <name type="common">Green alga</name>
    <name type="synonym">Acutodesmus obliquus</name>
    <dbReference type="NCBI Taxonomy" id="3088"/>
    <lineage>
        <taxon>Eukaryota</taxon>
        <taxon>Viridiplantae</taxon>
        <taxon>Chlorophyta</taxon>
        <taxon>core chlorophytes</taxon>
        <taxon>Chlorophyceae</taxon>
        <taxon>CS clade</taxon>
        <taxon>Sphaeropleales</taxon>
        <taxon>Scenedesmaceae</taxon>
        <taxon>Tetradesmus</taxon>
    </lineage>
</organism>
<evidence type="ECO:0000313" key="8">
    <source>
        <dbReference type="Proteomes" id="UP000256970"/>
    </source>
</evidence>
<evidence type="ECO:0000256" key="1">
    <source>
        <dbReference type="ARBA" id="ARBA00004141"/>
    </source>
</evidence>
<protein>
    <recommendedName>
        <fullName evidence="9">Transmembrane protein 216</fullName>
    </recommendedName>
</protein>
<keyword evidence="3 5" id="KW-1133">Transmembrane helix</keyword>
<dbReference type="EMBL" id="FNXT01001129">
    <property type="protein sequence ID" value="SZX72369.1"/>
    <property type="molecule type" value="Genomic_DNA"/>
</dbReference>
<dbReference type="InterPro" id="IPR019184">
    <property type="entry name" value="Uncharacterised_TM-17"/>
</dbReference>
<name>A0A383WL38_TETOB</name>
<gene>
    <name evidence="6" type="ORF">BQ4739_LOCUS12551</name>
    <name evidence="7" type="ORF">BQ4739_LOCUS18492</name>
</gene>
<dbReference type="AlphaFoldDB" id="A0A383WL38"/>
<evidence type="ECO:0000256" key="2">
    <source>
        <dbReference type="ARBA" id="ARBA00022692"/>
    </source>
</evidence>
<keyword evidence="2 5" id="KW-0812">Transmembrane</keyword>
<feature type="transmembrane region" description="Helical" evidence="5">
    <location>
        <begin position="21"/>
        <end position="43"/>
    </location>
</feature>
<reference evidence="7 8" key="1">
    <citation type="submission" date="2016-10" db="EMBL/GenBank/DDBJ databases">
        <authorList>
            <person name="Cai Z."/>
        </authorList>
    </citation>
    <scope>NUCLEOTIDE SEQUENCE [LARGE SCALE GENOMIC DNA]</scope>
</reference>
<evidence type="ECO:0000256" key="3">
    <source>
        <dbReference type="ARBA" id="ARBA00022989"/>
    </source>
</evidence>
<evidence type="ECO:0008006" key="9">
    <source>
        <dbReference type="Google" id="ProtNLM"/>
    </source>
</evidence>
<keyword evidence="8" id="KW-1185">Reference proteome</keyword>
<dbReference type="Proteomes" id="UP000256970">
    <property type="component" value="Unassembled WGS sequence"/>
</dbReference>
<evidence type="ECO:0000256" key="5">
    <source>
        <dbReference type="SAM" id="Phobius"/>
    </source>
</evidence>
<comment type="subcellular location">
    <subcellularLocation>
        <location evidence="1">Membrane</location>
        <topology evidence="1">Multi-pass membrane protein</topology>
    </subcellularLocation>
</comment>
<evidence type="ECO:0000313" key="6">
    <source>
        <dbReference type="EMBL" id="SZX72369.1"/>
    </source>
</evidence>
<dbReference type="STRING" id="3088.A0A383WL38"/>
<dbReference type="EMBL" id="FNXT01001307">
    <property type="protein sequence ID" value="SZX78177.1"/>
    <property type="molecule type" value="Genomic_DNA"/>
</dbReference>
<feature type="transmembrane region" description="Helical" evidence="5">
    <location>
        <begin position="87"/>
        <end position="106"/>
    </location>
</feature>
<keyword evidence="4 5" id="KW-0472">Membrane</keyword>
<dbReference type="GO" id="GO:0035869">
    <property type="term" value="C:ciliary transition zone"/>
    <property type="evidence" value="ECO:0007669"/>
    <property type="project" value="TreeGrafter"/>
</dbReference>
<feature type="transmembrane region" description="Helical" evidence="5">
    <location>
        <begin position="118"/>
        <end position="142"/>
    </location>
</feature>
<proteinExistence type="predicted"/>
<dbReference type="Pfam" id="PF09799">
    <property type="entry name" value="Transmemb_17"/>
    <property type="match status" value="1"/>
</dbReference>
<sequence length="148" mass="16913">MQPGEGSARSRPILTSLPLQIFIYFGGWWDVLFWVLSILVFIYKGFTLPYPPQKFAAEFVVQWLFLIVEPTRLFLGSKGNKTEQSGPLMFSVLLSCPMIAFFVYFLQYQTYILKVEVLLNAISLAFCCIQVLFGMLAAVRFVQAARYA</sequence>
<dbReference type="GO" id="GO:0016020">
    <property type="term" value="C:membrane"/>
    <property type="evidence" value="ECO:0007669"/>
    <property type="project" value="UniProtKB-SubCell"/>
</dbReference>
<evidence type="ECO:0000313" key="7">
    <source>
        <dbReference type="EMBL" id="SZX78177.1"/>
    </source>
</evidence>
<dbReference type="GO" id="GO:1905515">
    <property type="term" value="P:non-motile cilium assembly"/>
    <property type="evidence" value="ECO:0007669"/>
    <property type="project" value="TreeGrafter"/>
</dbReference>
<dbReference type="PANTHER" id="PTHR13531">
    <property type="entry name" value="GEO07735P1-RELATED-RELATED"/>
    <property type="match status" value="1"/>
</dbReference>